<feature type="transmembrane region" description="Helical" evidence="1">
    <location>
        <begin position="40"/>
        <end position="58"/>
    </location>
</feature>
<protein>
    <recommendedName>
        <fullName evidence="4">DUF4231 domain-containing protein</fullName>
    </recommendedName>
</protein>
<keyword evidence="1" id="KW-1133">Transmembrane helix</keyword>
<dbReference type="InterPro" id="IPR025325">
    <property type="entry name" value="DUF4231"/>
</dbReference>
<evidence type="ECO:0008006" key="4">
    <source>
        <dbReference type="Google" id="ProtNLM"/>
    </source>
</evidence>
<evidence type="ECO:0000313" key="3">
    <source>
        <dbReference type="Proteomes" id="UP000557217"/>
    </source>
</evidence>
<reference evidence="2 3" key="1">
    <citation type="submission" date="2020-08" db="EMBL/GenBank/DDBJ databases">
        <title>Genomic Encyclopedia of Type Strains, Phase IV (KMG-IV): sequencing the most valuable type-strain genomes for metagenomic binning, comparative biology and taxonomic classification.</title>
        <authorList>
            <person name="Goeker M."/>
        </authorList>
    </citation>
    <scope>NUCLEOTIDE SEQUENCE [LARGE SCALE GENOMIC DNA]</scope>
    <source>
        <strain evidence="2 3">DSM 10633</strain>
    </source>
</reference>
<keyword evidence="1" id="KW-0812">Transmembrane</keyword>
<dbReference type="Proteomes" id="UP000557217">
    <property type="component" value="Unassembled WGS sequence"/>
</dbReference>
<dbReference type="RefSeq" id="WP_210730749.1">
    <property type="nucleotide sequence ID" value="NZ_JAAXPW010000006.1"/>
</dbReference>
<feature type="transmembrane region" description="Helical" evidence="1">
    <location>
        <begin position="64"/>
        <end position="86"/>
    </location>
</feature>
<keyword evidence="3" id="KW-1185">Reference proteome</keyword>
<dbReference type="Pfam" id="PF14015">
    <property type="entry name" value="DUF4231"/>
    <property type="match status" value="1"/>
</dbReference>
<dbReference type="NCBIfam" id="NF033634">
    <property type="entry name" value="SLATT_1"/>
    <property type="match status" value="1"/>
</dbReference>
<keyword evidence="1" id="KW-0472">Membrane</keyword>
<proteinExistence type="predicted"/>
<evidence type="ECO:0000256" key="1">
    <source>
        <dbReference type="SAM" id="Phobius"/>
    </source>
</evidence>
<sequence>MLEEEDSLTLDESKYIKERLDEQINWYDTKSIKNQKIYKLLKTFQIISAALIPFLASLVADFKYFIYVVSFLGVLVSILEGILSLGKYHENWIEYRSICETLKREKYMFLGKAGVYSENSSLEVLVERIETIISNENINWANLNHGENKEDK</sequence>
<dbReference type="AlphaFoldDB" id="A0A840PVL8"/>
<accession>A0A840PVL8</accession>
<comment type="caution">
    <text evidence="2">The sequence shown here is derived from an EMBL/GenBank/DDBJ whole genome shotgun (WGS) entry which is preliminary data.</text>
</comment>
<gene>
    <name evidence="2" type="ORF">HNR36_000603</name>
</gene>
<dbReference type="EMBL" id="JACHGZ010000004">
    <property type="protein sequence ID" value="MBB5148218.1"/>
    <property type="molecule type" value="Genomic_DNA"/>
</dbReference>
<organism evidence="2 3">
    <name type="scientific">Ureibacillus thermosphaericus</name>
    <dbReference type="NCBI Taxonomy" id="51173"/>
    <lineage>
        <taxon>Bacteria</taxon>
        <taxon>Bacillati</taxon>
        <taxon>Bacillota</taxon>
        <taxon>Bacilli</taxon>
        <taxon>Bacillales</taxon>
        <taxon>Caryophanaceae</taxon>
        <taxon>Ureibacillus</taxon>
    </lineage>
</organism>
<evidence type="ECO:0000313" key="2">
    <source>
        <dbReference type="EMBL" id="MBB5148218.1"/>
    </source>
</evidence>
<name>A0A840PVL8_URETH</name>